<feature type="transmembrane region" description="Helical" evidence="1">
    <location>
        <begin position="21"/>
        <end position="38"/>
    </location>
</feature>
<feature type="transmembrane region" description="Helical" evidence="1">
    <location>
        <begin position="282"/>
        <end position="299"/>
    </location>
</feature>
<evidence type="ECO:0000313" key="2">
    <source>
        <dbReference type="EMBL" id="GFJ96599.1"/>
    </source>
</evidence>
<gene>
    <name evidence="2" type="ORF">Prum_102410</name>
</gene>
<feature type="transmembrane region" description="Helical" evidence="1">
    <location>
        <begin position="120"/>
        <end position="139"/>
    </location>
</feature>
<accession>A0A6V8LPM6</accession>
<feature type="transmembrane region" description="Helical" evidence="1">
    <location>
        <begin position="311"/>
        <end position="332"/>
    </location>
</feature>
<proteinExistence type="predicted"/>
<feature type="transmembrane region" description="Helical" evidence="1">
    <location>
        <begin position="151"/>
        <end position="169"/>
    </location>
</feature>
<feature type="transmembrane region" description="Helical" evidence="1">
    <location>
        <begin position="189"/>
        <end position="211"/>
    </location>
</feature>
<keyword evidence="3" id="KW-1185">Reference proteome</keyword>
<keyword evidence="1" id="KW-0812">Transmembrane</keyword>
<organism evidence="2 3">
    <name type="scientific">Phytohabitans rumicis</name>
    <dbReference type="NCBI Taxonomy" id="1076125"/>
    <lineage>
        <taxon>Bacteria</taxon>
        <taxon>Bacillati</taxon>
        <taxon>Actinomycetota</taxon>
        <taxon>Actinomycetes</taxon>
        <taxon>Micromonosporales</taxon>
        <taxon>Micromonosporaceae</taxon>
    </lineage>
</organism>
<keyword evidence="1" id="KW-1133">Transmembrane helix</keyword>
<name>A0A6V8LPM6_9ACTN</name>
<evidence type="ECO:0000256" key="1">
    <source>
        <dbReference type="SAM" id="Phobius"/>
    </source>
</evidence>
<feature type="transmembrane region" description="Helical" evidence="1">
    <location>
        <begin position="249"/>
        <end position="270"/>
    </location>
</feature>
<dbReference type="AlphaFoldDB" id="A0A6V8LPM6"/>
<sequence>MIRIASYRTRPVWHAQGMGEAAIFVVVVGARFLVPLLIPRFPLPAILACLVLDAADQTIFQSFGYDPPGYQGYDKAMDMYYLAIAYLATMRNWTSEPAVRVAKFLYFYRLAGVVAFELTHWRALLLIFPNTFEYFFIAYEVIRLRWNPARYGMRFWVLAAATIWVVVKLPQEYWVHIAQLDVTETLDAYPWLGPLVVLALLGLAVAAWIWLRPRVPAVDWSWHVAADPLPTQMDTAAERDHWIATHGRVLSAATLEKVLLVGLLCVIYAQVVPDRESSNLDLFLGIAVFVVVNAAISLWAAKGARGVESMLLAFGARVLLNVGLVVLSSWLLRRGDGDLPQGDALFFVLLLSLITLLDDRFRPVHDARRAAPAEQSGPPGVT</sequence>
<dbReference type="Proteomes" id="UP000482960">
    <property type="component" value="Unassembled WGS sequence"/>
</dbReference>
<protein>
    <submittedName>
        <fullName evidence="2">Uncharacterized protein</fullName>
    </submittedName>
</protein>
<dbReference type="EMBL" id="BLPG01000002">
    <property type="protein sequence ID" value="GFJ96599.1"/>
    <property type="molecule type" value="Genomic_DNA"/>
</dbReference>
<evidence type="ECO:0000313" key="3">
    <source>
        <dbReference type="Proteomes" id="UP000482960"/>
    </source>
</evidence>
<comment type="caution">
    <text evidence="2">The sequence shown here is derived from an EMBL/GenBank/DDBJ whole genome shotgun (WGS) entry which is preliminary data.</text>
</comment>
<keyword evidence="1" id="KW-0472">Membrane</keyword>
<reference evidence="2 3" key="1">
    <citation type="submission" date="2020-03" db="EMBL/GenBank/DDBJ databases">
        <title>Whole genome shotgun sequence of Phytohabitans rumicis NBRC 108638.</title>
        <authorList>
            <person name="Komaki H."/>
            <person name="Tamura T."/>
        </authorList>
    </citation>
    <scope>NUCLEOTIDE SEQUENCE [LARGE SCALE GENOMIC DNA]</scope>
    <source>
        <strain evidence="2 3">NBRC 108638</strain>
    </source>
</reference>
<reference evidence="2 3" key="2">
    <citation type="submission" date="2020-03" db="EMBL/GenBank/DDBJ databases">
        <authorList>
            <person name="Ichikawa N."/>
            <person name="Kimura A."/>
            <person name="Kitahashi Y."/>
            <person name="Uohara A."/>
        </authorList>
    </citation>
    <scope>NUCLEOTIDE SEQUENCE [LARGE SCALE GENOMIC DNA]</scope>
    <source>
        <strain evidence="2 3">NBRC 108638</strain>
    </source>
</reference>